<feature type="region of interest" description="Disordered" evidence="1">
    <location>
        <begin position="409"/>
        <end position="430"/>
    </location>
</feature>
<sequence length="642" mass="70774">MNWVGGSRSRLVMKNDTKRQREFFERRRMQQRLKNLDIALPASTPSTTSGSMDLVTLFIVNQIAAKKEKKDPPKVAVLGSGKFGSKHKRNEPLVLPMSPCSPSKLDLVESHHQYSFQGKGKNVFPQGFKSRQLSPVFESAFSDNSASDYLPTKADSLSPFSSISSGQGIFPFHQRNQTHAQLPSTCSPPPWVTSELEHCKFQPFSQPRRMTDSIPQSDESNPLLYQLETPTASQVLFGSPDKEGHAAHEVVFSLNQSEDTEPMLDFTLNQSVTEQQFEDDVFRGFSSEDQEETAFAGTKSKIYLRAETPGRSSTPQTVPDSQYMEVESSSCPDMNCSCLQQNYGVCDNFPGYPCVKGFQISNSDTDETCCQLCMGQTGCEDGQRHSQQSLHTPSPQLKKIQEVTQSFTCSNNDKGSDSQQSGSTTVQFESPSVLAEAQGVQLCKCKRTSGETRDAETQTDDKPTAKTCDASTQSSFVVPSASKAAAFNILLPPFDVSVKHPATGGQTNSTLEPFTHPPSSGNMRNKEKQTPWNEIKSKAGSLSDVWVTNIPSSTNSDGNVILQRPVNRFAGALGSPDSTDLGEDSSKRGQTENGWLMTDPSHERREEVNSARRVNRLSEEAQTLQEIADILLLLKQRKEEGQ</sequence>
<feature type="region of interest" description="Disordered" evidence="1">
    <location>
        <begin position="571"/>
        <end position="613"/>
    </location>
</feature>
<evidence type="ECO:0000256" key="1">
    <source>
        <dbReference type="SAM" id="MobiDB-lite"/>
    </source>
</evidence>
<feature type="compositionally biased region" description="Basic and acidic residues" evidence="1">
    <location>
        <begin position="600"/>
        <end position="610"/>
    </location>
</feature>
<keyword evidence="3" id="KW-1185">Reference proteome</keyword>
<feature type="compositionally biased region" description="Polar residues" evidence="1">
    <location>
        <begin position="504"/>
        <end position="523"/>
    </location>
</feature>
<feature type="region of interest" description="Disordered" evidence="1">
    <location>
        <begin position="502"/>
        <end position="527"/>
    </location>
</feature>
<proteinExistence type="predicted"/>
<dbReference type="EMBL" id="OY660867">
    <property type="protein sequence ID" value="CAJ1054411.1"/>
    <property type="molecule type" value="Genomic_DNA"/>
</dbReference>
<evidence type="ECO:0000313" key="2">
    <source>
        <dbReference type="EMBL" id="CAJ1054411.1"/>
    </source>
</evidence>
<organism evidence="2 3">
    <name type="scientific">Xyrichtys novacula</name>
    <name type="common">Pearly razorfish</name>
    <name type="synonym">Hemipteronotus novacula</name>
    <dbReference type="NCBI Taxonomy" id="13765"/>
    <lineage>
        <taxon>Eukaryota</taxon>
        <taxon>Metazoa</taxon>
        <taxon>Chordata</taxon>
        <taxon>Craniata</taxon>
        <taxon>Vertebrata</taxon>
        <taxon>Euteleostomi</taxon>
        <taxon>Actinopterygii</taxon>
        <taxon>Neopterygii</taxon>
        <taxon>Teleostei</taxon>
        <taxon>Neoteleostei</taxon>
        <taxon>Acanthomorphata</taxon>
        <taxon>Eupercaria</taxon>
        <taxon>Labriformes</taxon>
        <taxon>Labridae</taxon>
        <taxon>Xyrichtys</taxon>
    </lineage>
</organism>
<reference evidence="2" key="1">
    <citation type="submission" date="2023-08" db="EMBL/GenBank/DDBJ databases">
        <authorList>
            <person name="Alioto T."/>
            <person name="Alioto T."/>
            <person name="Gomez Garrido J."/>
        </authorList>
    </citation>
    <scope>NUCLEOTIDE SEQUENCE</scope>
</reference>
<gene>
    <name evidence="2" type="ORF">XNOV1_A003826</name>
</gene>
<dbReference type="PANTHER" id="PTHR35158">
    <property type="entry name" value="CDNA SEQUENCE CN725425"/>
    <property type="match status" value="1"/>
</dbReference>
<protein>
    <submittedName>
        <fullName evidence="2">Uncharacterized protein LOC117805365 isoform X1</fullName>
    </submittedName>
</protein>
<dbReference type="Proteomes" id="UP001178508">
    <property type="component" value="Chromosome 4"/>
</dbReference>
<dbReference type="AlphaFoldDB" id="A0AAV1EZQ0"/>
<name>A0AAV1EZQ0_XYRNO</name>
<accession>A0AAV1EZQ0</accession>
<dbReference type="PANTHER" id="PTHR35158:SF1">
    <property type="entry name" value="CDNA SEQUENCE CN725425"/>
    <property type="match status" value="1"/>
</dbReference>
<dbReference type="InterPro" id="IPR027883">
    <property type="entry name" value="Redic1-like"/>
</dbReference>
<evidence type="ECO:0000313" key="3">
    <source>
        <dbReference type="Proteomes" id="UP001178508"/>
    </source>
</evidence>